<dbReference type="STRING" id="571913.VV02_06885"/>
<dbReference type="Pfam" id="PF17291">
    <property type="entry name" value="M60-like_N"/>
    <property type="match status" value="1"/>
</dbReference>
<dbReference type="Gene3D" id="1.10.390.30">
    <property type="entry name" value="Peptidase M60, enhancin-like domain 3"/>
    <property type="match status" value="1"/>
</dbReference>
<dbReference type="OrthoDB" id="3177623at2"/>
<evidence type="ECO:0000313" key="3">
    <source>
        <dbReference type="EMBL" id="AKU15640.1"/>
    </source>
</evidence>
<accession>A0A0K1JGA6</accession>
<dbReference type="Proteomes" id="UP000066480">
    <property type="component" value="Chromosome"/>
</dbReference>
<name>A0A0K1JGA6_9MICO</name>
<dbReference type="PANTHER" id="PTHR15730:SF5">
    <property type="entry name" value="SI:CH211-210B2.2-RELATED"/>
    <property type="match status" value="1"/>
</dbReference>
<dbReference type="RefSeq" id="WP_052590629.1">
    <property type="nucleotide sequence ID" value="NZ_CP011112.1"/>
</dbReference>
<keyword evidence="4" id="KW-1185">Reference proteome</keyword>
<dbReference type="AlphaFoldDB" id="A0A0K1JGA6"/>
<organism evidence="3 4">
    <name type="scientific">Luteipulveratus mongoliensis</name>
    <dbReference type="NCBI Taxonomy" id="571913"/>
    <lineage>
        <taxon>Bacteria</taxon>
        <taxon>Bacillati</taxon>
        <taxon>Actinomycetota</taxon>
        <taxon>Actinomycetes</taxon>
        <taxon>Micrococcales</taxon>
        <taxon>Dermacoccaceae</taxon>
        <taxon>Luteipulveratus</taxon>
    </lineage>
</organism>
<proteinExistence type="predicted"/>
<dbReference type="PROSITE" id="PS51723">
    <property type="entry name" value="PEPTIDASE_M60"/>
    <property type="match status" value="1"/>
</dbReference>
<gene>
    <name evidence="3" type="ORF">VV02_06885</name>
</gene>
<dbReference type="SMART" id="SM01276">
    <property type="entry name" value="M60-like"/>
    <property type="match status" value="1"/>
</dbReference>
<dbReference type="PANTHER" id="PTHR15730">
    <property type="entry name" value="EXPERIMENTAL AUTOIMMUNE PROSTATITIS ANTIGEN 2-RELATED"/>
    <property type="match status" value="1"/>
</dbReference>
<protein>
    <recommendedName>
        <fullName evidence="2">Peptidase M60 domain-containing protein</fullName>
    </recommendedName>
</protein>
<dbReference type="Gene3D" id="2.60.120.1250">
    <property type="entry name" value="Peptidase M60, enhancin-like domain 1"/>
    <property type="match status" value="1"/>
</dbReference>
<feature type="signal peptide" evidence="1">
    <location>
        <begin position="1"/>
        <end position="35"/>
    </location>
</feature>
<feature type="chain" id="PRO_5005462023" description="Peptidase M60 domain-containing protein" evidence="1">
    <location>
        <begin position="36"/>
        <end position="463"/>
    </location>
</feature>
<dbReference type="InterPro" id="IPR051244">
    <property type="entry name" value="TCAF"/>
</dbReference>
<dbReference type="Pfam" id="PF13402">
    <property type="entry name" value="Peptidase_M60"/>
    <property type="match status" value="1"/>
</dbReference>
<dbReference type="Gene3D" id="3.40.390.80">
    <property type="entry name" value="Peptidase M60, enhancin-like domain 2"/>
    <property type="match status" value="1"/>
</dbReference>
<dbReference type="InterPro" id="IPR031161">
    <property type="entry name" value="Peptidase_M60_dom"/>
</dbReference>
<feature type="domain" description="Peptidase M60" evidence="2">
    <location>
        <begin position="79"/>
        <end position="383"/>
    </location>
</feature>
<reference evidence="3 4" key="1">
    <citation type="submission" date="2015-03" db="EMBL/GenBank/DDBJ databases">
        <title>Luteipulveratus halotolerans sp. nov., a novel actinobacterium (Dermacoccaceae) from Sarawak, Malaysia.</title>
        <authorList>
            <person name="Juboi H."/>
            <person name="Basik A."/>
            <person name="Shamsul S.S."/>
            <person name="Arnold P."/>
            <person name="Schmitt E.K."/>
            <person name="Sanglier J.-J."/>
            <person name="Yeo T."/>
        </authorList>
    </citation>
    <scope>NUCLEOTIDE SEQUENCE [LARGE SCALE GENOMIC DNA]</scope>
    <source>
        <strain evidence="3 4">MN07-A0370</strain>
    </source>
</reference>
<keyword evidence="1" id="KW-0732">Signal</keyword>
<dbReference type="EMBL" id="CP011112">
    <property type="protein sequence ID" value="AKU15640.1"/>
    <property type="molecule type" value="Genomic_DNA"/>
</dbReference>
<evidence type="ECO:0000256" key="1">
    <source>
        <dbReference type="SAM" id="SignalP"/>
    </source>
</evidence>
<sequence length="463" mass="49938">MIRHALNRSVRPGVAVSAAAALTALGLVAAPAVSAAPVAESHTSCSTCVAKRSHTFTIPALESARDTELLRTQDSLSASDLRSTGFYLPAGTALNVVVHRGSTPPTLVVGAPDADARTEYKAPREYPLAVGRNTVTDPGGGVVYLKLVGSAGGAKVSIGDAAQPMPYFKLGSTTEADFQRQLDTQLTPYVELKSPHATVTVERASALTYRNENHAALMSTFEDIIGIEDATSGYGTGKPQDARLVHPYHFVGFPSAIPNVGAYATHGHMSFPPPIQDRLLTVEGLRTRGWGIYHELGHQHQQITYKPDSLTEVTVNIYSLAVNASFAKKYGQVPRLHVADAKTGKTPWESAIPKLRSAGVSYKTTFDPYEKLVMFEQLRLTFGDDFWPRLHQLVRQEKPAAGTYTDEALRLRNFVVLTSRVVGYDLSDFYRAWGFPVDADATAQLAALGLGTSPIDPTTTTES</sequence>
<dbReference type="PATRIC" id="fig|571913.6.peg.1403"/>
<dbReference type="InterPro" id="IPR035423">
    <property type="entry name" value="M60-like_N"/>
</dbReference>
<evidence type="ECO:0000259" key="2">
    <source>
        <dbReference type="PROSITE" id="PS51723"/>
    </source>
</evidence>
<evidence type="ECO:0000313" key="4">
    <source>
        <dbReference type="Proteomes" id="UP000066480"/>
    </source>
</evidence>
<dbReference type="KEGG" id="lmoi:VV02_06885"/>
<dbReference type="InterPro" id="IPR042279">
    <property type="entry name" value="Pep_M60_3"/>
</dbReference>